<dbReference type="PROSITE" id="PS00664">
    <property type="entry name" value="VINCULIN_2"/>
    <property type="match status" value="2"/>
</dbReference>
<keyword evidence="13" id="KW-0965">Cell junction</keyword>
<evidence type="ECO:0000256" key="7">
    <source>
        <dbReference type="ARBA" id="ARBA00014125"/>
    </source>
</evidence>
<sequence>MRTWSSYSDSSVFFHATILSPLRAELLTVSGFPPRIRSNKTATSYRVSICPGPGKVTCLEPGFGVICMKGLYEKNDVKVGKETVQTTEDQILKRDMPPAFIKVENACTKLVQAAQMLQADPYSVPARDYLIDGSRGILSGTSDLLLTFDEAEVRKIIRVCKGILEYLTVAEVVETMEDLVTYTKNLGPGMTKMAKMIDERQQELTHQEHRVMLVNSMNTVKELLPVLISAMKIFVTTKNSKNQGIEEALKNRNFTVEKMSAEINEIIRVLQLTSWDEDAWASKDTEAMKRALASIDSKLNQAKGWLRDPNASPGDAGEQAIRQILDEAGKVGELCAGKERREILGTCKMLGQMTDQVADLRARGQGASPVAMQKAQQVSQGLDVLTAKVENAARKLEAMTNSKQSIAKKIDAAQNWLADPNGGPEGEEQIRGALAEARKIAELCDDPKERDDILRSLGEISALTSKLADLRRQGKGDAPEARALAKQVATALQNLQTKTNRAVANSRPTKAAVHLEGKIEQAQRWIDNPTVDDRGVGQAAIRGLVAEGHRLANVMMGPYRQDLLAKCDRVDQLTAQLADLAARGEGESPQARALASQLQDSLKDLKAQMQEAMTQEVSDVFSDTTTPIKLLAVAATAPPDAPNREEVFDERAANFENHSGRLGATAEKAAAVGTANKSTVEGIQASVKTARELTPQVVSAARILLRNPGNQAAYEHFETMKNQWIDNVEKMTGLVDEAIDTKSLLDASEEAIKKDLDKCKVAMANIQPQMLVAGATSIARRANRILLVAKREVENSEDPKFREAVKAASDELSKTISPMVMDAKAVAGNISDPGLQKSFLDSGYRILGAVAKVREAFQPQEPDFPPPPPDLEQLRLTDELAPPKPPLPEGEVPPPRPPPPEEKDEEFPEQKAGEVINQPMMMAARQLHDEARKWSSKGNDIIAAAKRMALLMAEMSRLVRGGSGTKRALIQCAKDIAKASDEVTRLAKEVAKQCTDKRIRTNLLQVCERIPTISTQLKILSTVKATMLGRTNISDEESEQATEMLVHNAQNLMQSVKETVREAEAASIKIRTDAGFTLRWVRKTPWYQ</sequence>
<dbReference type="FunFam" id="1.20.120.230:FF:000010">
    <property type="entry name" value="Vinculin a"/>
    <property type="match status" value="1"/>
</dbReference>
<dbReference type="PANTHER" id="PTHR46180">
    <property type="entry name" value="VINCULIN"/>
    <property type="match status" value="1"/>
</dbReference>
<dbReference type="PROSITE" id="PS00663">
    <property type="entry name" value="VINCULIN_1"/>
    <property type="match status" value="1"/>
</dbReference>
<dbReference type="Gene3D" id="1.20.120.810">
    <property type="entry name" value="Vinculin, Vh2 four-helix bundle"/>
    <property type="match status" value="3"/>
</dbReference>
<keyword evidence="9" id="KW-0963">Cytoplasm</keyword>
<dbReference type="RefSeq" id="XP_023593437.1">
    <property type="nucleotide sequence ID" value="XM_023737669.1"/>
</dbReference>
<evidence type="ECO:0000313" key="25">
    <source>
        <dbReference type="RefSeq" id="XP_023593437.1"/>
    </source>
</evidence>
<dbReference type="GeneID" id="101350153"/>
<evidence type="ECO:0000256" key="17">
    <source>
        <dbReference type="ARBA" id="ARBA00023212"/>
    </source>
</evidence>
<comment type="similarity">
    <text evidence="6">Belongs to the vinculin/alpha-catenin family.</text>
</comment>
<dbReference type="GO" id="GO:0044291">
    <property type="term" value="C:cell-cell contact zone"/>
    <property type="evidence" value="ECO:0007669"/>
    <property type="project" value="UniProtKB-ARBA"/>
</dbReference>
<name>A0A2Y9RGA6_TRIMA</name>
<keyword evidence="24" id="KW-1185">Reference proteome</keyword>
<evidence type="ECO:0000256" key="8">
    <source>
        <dbReference type="ARBA" id="ARBA00022475"/>
    </source>
</evidence>
<dbReference type="GO" id="GO:0007155">
    <property type="term" value="P:cell adhesion"/>
    <property type="evidence" value="ECO:0007669"/>
    <property type="project" value="UniProtKB-KW"/>
</dbReference>
<evidence type="ECO:0000256" key="13">
    <source>
        <dbReference type="ARBA" id="ARBA00022949"/>
    </source>
</evidence>
<evidence type="ECO:0000256" key="6">
    <source>
        <dbReference type="ARBA" id="ARBA00008376"/>
    </source>
</evidence>
<feature type="coiled-coil region" evidence="22">
    <location>
        <begin position="382"/>
        <end position="409"/>
    </location>
</feature>
<keyword evidence="10" id="KW-0597">Phosphoprotein</keyword>
<dbReference type="FunFam" id="1.20.120.810:FF:000001">
    <property type="entry name" value="Vinculin a"/>
    <property type="match status" value="1"/>
</dbReference>
<evidence type="ECO:0000256" key="18">
    <source>
        <dbReference type="ARBA" id="ARBA00023273"/>
    </source>
</evidence>
<gene>
    <name evidence="25" type="primary">VCL</name>
</gene>
<dbReference type="AlphaFoldDB" id="A0A2Y9RGA6"/>
<evidence type="ECO:0000256" key="14">
    <source>
        <dbReference type="ARBA" id="ARBA00023136"/>
    </source>
</evidence>
<dbReference type="GO" id="GO:0005198">
    <property type="term" value="F:structural molecule activity"/>
    <property type="evidence" value="ECO:0007669"/>
    <property type="project" value="InterPro"/>
</dbReference>
<evidence type="ECO:0000256" key="5">
    <source>
        <dbReference type="ARBA" id="ARBA00004536"/>
    </source>
</evidence>
<dbReference type="GO" id="GO:0005925">
    <property type="term" value="C:focal adhesion"/>
    <property type="evidence" value="ECO:0007669"/>
    <property type="project" value="UniProtKB-SubCell"/>
</dbReference>
<dbReference type="Proteomes" id="UP000248480">
    <property type="component" value="Unplaced"/>
</dbReference>
<evidence type="ECO:0000256" key="4">
    <source>
        <dbReference type="ARBA" id="ARBA00004278"/>
    </source>
</evidence>
<keyword evidence="8" id="KW-1003">Cell membrane</keyword>
<comment type="subcellular location">
    <subcellularLocation>
        <location evidence="5">Cell junction</location>
        <location evidence="5">Adherens junction</location>
    </subcellularLocation>
    <subcellularLocation>
        <location evidence="3">Cell junction</location>
        <location evidence="3">Focal adhesion</location>
    </subcellularLocation>
    <subcellularLocation>
        <location evidence="4">Cell membrane</location>
        <location evidence="4">Sarcolemma</location>
        <topology evidence="4">Peripheral membrane protein</topology>
        <orientation evidence="4">Cytoplasmic side</orientation>
    </subcellularLocation>
    <subcellularLocation>
        <location evidence="1">Cell projection</location>
        <location evidence="1">Podosome</location>
    </subcellularLocation>
    <subcellularLocation>
        <location evidence="2">Cytoplasm</location>
        <location evidence="2">Cytoskeleton</location>
    </subcellularLocation>
</comment>
<dbReference type="InterPro" id="IPR036723">
    <property type="entry name" value="Alpha-catenin/vinculin-like_sf"/>
</dbReference>
<feature type="region of interest" description="Disordered" evidence="23">
    <location>
        <begin position="879"/>
        <end position="909"/>
    </location>
</feature>
<keyword evidence="14" id="KW-0472">Membrane</keyword>
<evidence type="ECO:0000256" key="1">
    <source>
        <dbReference type="ARBA" id="ARBA00004188"/>
    </source>
</evidence>
<keyword evidence="18" id="KW-0966">Cell projection</keyword>
<evidence type="ECO:0000256" key="19">
    <source>
        <dbReference type="ARBA" id="ARBA00023288"/>
    </source>
</evidence>
<keyword evidence="17" id="KW-0206">Cytoskeleton</keyword>
<dbReference type="CTD" id="7414"/>
<dbReference type="Pfam" id="PF01044">
    <property type="entry name" value="Vinculin"/>
    <property type="match status" value="1"/>
</dbReference>
<dbReference type="GO" id="GO:0005912">
    <property type="term" value="C:adherens junction"/>
    <property type="evidence" value="ECO:0007669"/>
    <property type="project" value="UniProtKB-SubCell"/>
</dbReference>
<evidence type="ECO:0000256" key="20">
    <source>
        <dbReference type="ARBA" id="ARBA00024757"/>
    </source>
</evidence>
<keyword evidence="16" id="KW-0009">Actin-binding</keyword>
<dbReference type="PRINTS" id="PR00806">
    <property type="entry name" value="VINCULIN"/>
</dbReference>
<evidence type="ECO:0000256" key="22">
    <source>
        <dbReference type="SAM" id="Coils"/>
    </source>
</evidence>
<evidence type="ECO:0000256" key="15">
    <source>
        <dbReference type="ARBA" id="ARBA00023139"/>
    </source>
</evidence>
<evidence type="ECO:0000256" key="16">
    <source>
        <dbReference type="ARBA" id="ARBA00023203"/>
    </source>
</evidence>
<keyword evidence="19" id="KW-0449">Lipoprotein</keyword>
<dbReference type="GO" id="GO:0002102">
    <property type="term" value="C:podosome"/>
    <property type="evidence" value="ECO:0007669"/>
    <property type="project" value="UniProtKB-SubCell"/>
</dbReference>
<keyword evidence="22" id="KW-0175">Coiled coil</keyword>
<organism evidence="24 25">
    <name type="scientific">Trichechus manatus latirostris</name>
    <name type="common">Florida manatee</name>
    <dbReference type="NCBI Taxonomy" id="127582"/>
    <lineage>
        <taxon>Eukaryota</taxon>
        <taxon>Metazoa</taxon>
        <taxon>Chordata</taxon>
        <taxon>Craniata</taxon>
        <taxon>Vertebrata</taxon>
        <taxon>Euteleostomi</taxon>
        <taxon>Mammalia</taxon>
        <taxon>Eutheria</taxon>
        <taxon>Afrotheria</taxon>
        <taxon>Sirenia</taxon>
        <taxon>Trichechidae</taxon>
        <taxon>Trichechus</taxon>
    </lineage>
</organism>
<evidence type="ECO:0000256" key="10">
    <source>
        <dbReference type="ARBA" id="ARBA00022553"/>
    </source>
</evidence>
<evidence type="ECO:0000256" key="23">
    <source>
        <dbReference type="SAM" id="MobiDB-lite"/>
    </source>
</evidence>
<evidence type="ECO:0000256" key="12">
    <source>
        <dbReference type="ARBA" id="ARBA00022889"/>
    </source>
</evidence>
<keyword evidence="15" id="KW-0564">Palmitate</keyword>
<dbReference type="InterPro" id="IPR006077">
    <property type="entry name" value="Vinculin/catenin"/>
</dbReference>
<dbReference type="FunFam" id="1.20.120.230:FF:000013">
    <property type="entry name" value="Vinculin b"/>
    <property type="match status" value="1"/>
</dbReference>
<dbReference type="FunFam" id="1.20.120.810:FF:000002">
    <property type="entry name" value="Vinculin b"/>
    <property type="match status" value="1"/>
</dbReference>
<dbReference type="SUPFAM" id="SSF47220">
    <property type="entry name" value="alpha-catenin/vinculin-like"/>
    <property type="match status" value="6"/>
</dbReference>
<evidence type="ECO:0000256" key="3">
    <source>
        <dbReference type="ARBA" id="ARBA00004246"/>
    </source>
</evidence>
<dbReference type="FunFam" id="1.20.120.230:FF:000041">
    <property type="entry name" value="Vinculin"/>
    <property type="match status" value="1"/>
</dbReference>
<dbReference type="GO" id="GO:0051015">
    <property type="term" value="F:actin filament binding"/>
    <property type="evidence" value="ECO:0007669"/>
    <property type="project" value="InterPro"/>
</dbReference>
<accession>A0A2Y9RGA6</accession>
<evidence type="ECO:0000313" key="24">
    <source>
        <dbReference type="Proteomes" id="UP000248480"/>
    </source>
</evidence>
<evidence type="ECO:0000256" key="21">
    <source>
        <dbReference type="ARBA" id="ARBA00033411"/>
    </source>
</evidence>
<dbReference type="InterPro" id="IPR000633">
    <property type="entry name" value="Vinculin_CS"/>
</dbReference>
<protein>
    <recommendedName>
        <fullName evidence="7">Vinculin</fullName>
    </recommendedName>
    <alternativeName>
        <fullName evidence="21">Metavinculin</fullName>
    </alternativeName>
</protein>
<comment type="function">
    <text evidence="20">Actin filament (F-actin)-binding protein involved in cell-matrix adhesion and cell-cell adhesion. Regulates cell-surface E-cadherin expression and potentiates mechanosensing by the E-cadherin complex. May also play important roles in cell morphology and locomotion.</text>
</comment>
<dbReference type="InterPro" id="IPR017997">
    <property type="entry name" value="Vinculin"/>
</dbReference>
<evidence type="ECO:0000256" key="2">
    <source>
        <dbReference type="ARBA" id="ARBA00004245"/>
    </source>
</evidence>
<dbReference type="Gene3D" id="1.20.120.230">
    <property type="entry name" value="Alpha-catenin/vinculin-like"/>
    <property type="match status" value="2"/>
</dbReference>
<reference evidence="25" key="1">
    <citation type="submission" date="2025-08" db="UniProtKB">
        <authorList>
            <consortium name="RefSeq"/>
        </authorList>
    </citation>
    <scope>IDENTIFICATION</scope>
</reference>
<evidence type="ECO:0000256" key="9">
    <source>
        <dbReference type="ARBA" id="ARBA00022490"/>
    </source>
</evidence>
<dbReference type="FunFam" id="1.20.120.810:FF:000003">
    <property type="entry name" value="Vinculin b"/>
    <property type="match status" value="1"/>
</dbReference>
<proteinExistence type="inferred from homology"/>
<evidence type="ECO:0000256" key="11">
    <source>
        <dbReference type="ARBA" id="ARBA00022737"/>
    </source>
</evidence>
<dbReference type="GO" id="GO:0042383">
    <property type="term" value="C:sarcolemma"/>
    <property type="evidence" value="ECO:0007669"/>
    <property type="project" value="UniProtKB-SubCell"/>
</dbReference>
<feature type="compositionally biased region" description="Pro residues" evidence="23">
    <location>
        <begin position="882"/>
        <end position="898"/>
    </location>
</feature>
<dbReference type="GO" id="GO:0030016">
    <property type="term" value="C:myofibril"/>
    <property type="evidence" value="ECO:0007669"/>
    <property type="project" value="UniProtKB-ARBA"/>
</dbReference>
<keyword evidence="11" id="KW-0677">Repeat</keyword>
<keyword evidence="12" id="KW-0130">Cell adhesion</keyword>